<dbReference type="PANTHER" id="PTHR30482:SF10">
    <property type="entry name" value="HIGH-AFFINITY BRANCHED-CHAIN AMINO ACID TRANSPORT PROTEIN BRAE"/>
    <property type="match status" value="1"/>
</dbReference>
<feature type="transmembrane region" description="Helical" evidence="6">
    <location>
        <begin position="185"/>
        <end position="203"/>
    </location>
</feature>
<organism evidence="7 8">
    <name type="scientific">Pseudomonas frederiksbergensis</name>
    <dbReference type="NCBI Taxonomy" id="104087"/>
    <lineage>
        <taxon>Bacteria</taxon>
        <taxon>Pseudomonadati</taxon>
        <taxon>Pseudomonadota</taxon>
        <taxon>Gammaproteobacteria</taxon>
        <taxon>Pseudomonadales</taxon>
        <taxon>Pseudomonadaceae</taxon>
        <taxon>Pseudomonas</taxon>
    </lineage>
</organism>
<accession>A0A0B1YS57</accession>
<keyword evidence="3 6" id="KW-0812">Transmembrane</keyword>
<dbReference type="AlphaFoldDB" id="A0A0B1YS57"/>
<feature type="transmembrane region" description="Helical" evidence="6">
    <location>
        <begin position="57"/>
        <end position="77"/>
    </location>
</feature>
<keyword evidence="5 6" id="KW-0472">Membrane</keyword>
<dbReference type="CDD" id="cd06581">
    <property type="entry name" value="TM_PBP1_LivM_like"/>
    <property type="match status" value="1"/>
</dbReference>
<protein>
    <submittedName>
        <fullName evidence="7">ABC transporter permease</fullName>
    </submittedName>
</protein>
<dbReference type="GO" id="GO:0005886">
    <property type="term" value="C:plasma membrane"/>
    <property type="evidence" value="ECO:0007669"/>
    <property type="project" value="UniProtKB-SubCell"/>
</dbReference>
<evidence type="ECO:0000256" key="3">
    <source>
        <dbReference type="ARBA" id="ARBA00022692"/>
    </source>
</evidence>
<feature type="transmembrane region" description="Helical" evidence="6">
    <location>
        <begin position="129"/>
        <end position="149"/>
    </location>
</feature>
<sequence>MSEFIVHVLIISSIYGVLALSLNLQAGFAGLMNFGQVAFFGCGTYAVALAVKYDLGLIAGFGIAIGSAIAIAYAFASIGKNLQADYWGIVTLALAETIRIVLTNEEWLTGGAQGISGIPSLYPHADQSVQQILVAVTCLALLFISYLSFRWFTTGRYGLGLKIMREEPQLAQSLGYNTLRLKRQCMVISALFAAAAGIIYAKYTSFVSPDQLLSADTFIIWAMVIIGGQGNHLGALVGAFLLQLLFALIPFVKDALGLPTEFVAAIRLAVTGIGLICFILWKKSGIVPEKVGGARLA</sequence>
<gene>
    <name evidence="7" type="ORF">JZ00_27845</name>
</gene>
<evidence type="ECO:0000256" key="6">
    <source>
        <dbReference type="SAM" id="Phobius"/>
    </source>
</evidence>
<feature type="transmembrane region" description="Helical" evidence="6">
    <location>
        <begin position="264"/>
        <end position="281"/>
    </location>
</feature>
<evidence type="ECO:0000313" key="8">
    <source>
        <dbReference type="Proteomes" id="UP000030949"/>
    </source>
</evidence>
<dbReference type="EMBL" id="JQGJ01000030">
    <property type="protein sequence ID" value="KHK61554.1"/>
    <property type="molecule type" value="Genomic_DNA"/>
</dbReference>
<keyword evidence="4 6" id="KW-1133">Transmembrane helix</keyword>
<dbReference type="InterPro" id="IPR001851">
    <property type="entry name" value="ABC_transp_permease"/>
</dbReference>
<keyword evidence="2" id="KW-1003">Cell membrane</keyword>
<evidence type="ECO:0000256" key="2">
    <source>
        <dbReference type="ARBA" id="ARBA00022475"/>
    </source>
</evidence>
<feature type="transmembrane region" description="Helical" evidence="6">
    <location>
        <begin position="233"/>
        <end position="252"/>
    </location>
</feature>
<comment type="subcellular location">
    <subcellularLocation>
        <location evidence="1">Cell inner membrane</location>
        <topology evidence="1">Multi-pass membrane protein</topology>
    </subcellularLocation>
</comment>
<evidence type="ECO:0000256" key="4">
    <source>
        <dbReference type="ARBA" id="ARBA00022989"/>
    </source>
</evidence>
<feature type="transmembrane region" description="Helical" evidence="6">
    <location>
        <begin position="209"/>
        <end position="226"/>
    </location>
</feature>
<dbReference type="RefSeq" id="WP_039594337.1">
    <property type="nucleotide sequence ID" value="NZ_JQGJ02000027.1"/>
</dbReference>
<reference evidence="8" key="1">
    <citation type="submission" date="2015-03" db="EMBL/GenBank/DDBJ databases">
        <title>Pseudomonas frederiksbergensis hydrocarbon degrader.</title>
        <authorList>
            <person name="Brown L.M."/>
            <person name="Ruiz O.N."/>
            <person name="Mueller S."/>
            <person name="Gunasekera T.S."/>
        </authorList>
    </citation>
    <scope>NUCLEOTIDE SEQUENCE [LARGE SCALE GENOMIC DNA]</scope>
    <source>
        <strain evidence="8">SI8</strain>
    </source>
</reference>
<dbReference type="GO" id="GO:0015658">
    <property type="term" value="F:branched-chain amino acid transmembrane transporter activity"/>
    <property type="evidence" value="ECO:0007669"/>
    <property type="project" value="InterPro"/>
</dbReference>
<dbReference type="Pfam" id="PF02653">
    <property type="entry name" value="BPD_transp_2"/>
    <property type="match status" value="1"/>
</dbReference>
<proteinExistence type="predicted"/>
<feature type="transmembrane region" description="Helical" evidence="6">
    <location>
        <begin position="31"/>
        <end position="51"/>
    </location>
</feature>
<evidence type="ECO:0000256" key="5">
    <source>
        <dbReference type="ARBA" id="ARBA00023136"/>
    </source>
</evidence>
<dbReference type="Proteomes" id="UP000030949">
    <property type="component" value="Unassembled WGS sequence"/>
</dbReference>
<feature type="transmembrane region" description="Helical" evidence="6">
    <location>
        <begin position="6"/>
        <end position="24"/>
    </location>
</feature>
<dbReference type="InterPro" id="IPR043428">
    <property type="entry name" value="LivM-like"/>
</dbReference>
<evidence type="ECO:0000313" key="7">
    <source>
        <dbReference type="EMBL" id="KHK61554.1"/>
    </source>
</evidence>
<evidence type="ECO:0000256" key="1">
    <source>
        <dbReference type="ARBA" id="ARBA00004429"/>
    </source>
</evidence>
<comment type="caution">
    <text evidence="7">The sequence shown here is derived from an EMBL/GenBank/DDBJ whole genome shotgun (WGS) entry which is preliminary data.</text>
</comment>
<name>A0A0B1YS57_9PSED</name>
<dbReference type="PANTHER" id="PTHR30482">
    <property type="entry name" value="HIGH-AFFINITY BRANCHED-CHAIN AMINO ACID TRANSPORT SYSTEM PERMEASE"/>
    <property type="match status" value="1"/>
</dbReference>
<dbReference type="OrthoDB" id="9814461at2"/>